<feature type="region of interest" description="Disordered" evidence="1">
    <location>
        <begin position="177"/>
        <end position="199"/>
    </location>
</feature>
<gene>
    <name evidence="2" type="ORF">BDA99DRAFT_555612</name>
</gene>
<evidence type="ECO:0000313" key="2">
    <source>
        <dbReference type="EMBL" id="KAI9275853.1"/>
    </source>
</evidence>
<protein>
    <submittedName>
        <fullName evidence="2">Uncharacterized protein</fullName>
    </submittedName>
</protein>
<feature type="compositionally biased region" description="Acidic residues" evidence="1">
    <location>
        <begin position="258"/>
        <end position="277"/>
    </location>
</feature>
<dbReference type="Proteomes" id="UP001209540">
    <property type="component" value="Unassembled WGS sequence"/>
</dbReference>
<accession>A0AAD5KMB3</accession>
<proteinExistence type="predicted"/>
<dbReference type="EMBL" id="JAIXMP010000003">
    <property type="protein sequence ID" value="KAI9275853.1"/>
    <property type="molecule type" value="Genomic_DNA"/>
</dbReference>
<dbReference type="AlphaFoldDB" id="A0AAD5KMB3"/>
<name>A0AAD5KMB3_9FUNG</name>
<evidence type="ECO:0000256" key="1">
    <source>
        <dbReference type="SAM" id="MobiDB-lite"/>
    </source>
</evidence>
<evidence type="ECO:0000313" key="3">
    <source>
        <dbReference type="Proteomes" id="UP001209540"/>
    </source>
</evidence>
<reference evidence="2" key="2">
    <citation type="submission" date="2023-02" db="EMBL/GenBank/DDBJ databases">
        <authorList>
            <consortium name="DOE Joint Genome Institute"/>
            <person name="Mondo S.J."/>
            <person name="Chang Y."/>
            <person name="Wang Y."/>
            <person name="Ahrendt S."/>
            <person name="Andreopoulos W."/>
            <person name="Barry K."/>
            <person name="Beard J."/>
            <person name="Benny G.L."/>
            <person name="Blankenship S."/>
            <person name="Bonito G."/>
            <person name="Cuomo C."/>
            <person name="Desiro A."/>
            <person name="Gervers K.A."/>
            <person name="Hundley H."/>
            <person name="Kuo A."/>
            <person name="LaButti K."/>
            <person name="Lang B.F."/>
            <person name="Lipzen A."/>
            <person name="O'Donnell K."/>
            <person name="Pangilinan J."/>
            <person name="Reynolds N."/>
            <person name="Sandor L."/>
            <person name="Smith M.W."/>
            <person name="Tsang A."/>
            <person name="Grigoriev I.V."/>
            <person name="Stajich J.E."/>
            <person name="Spatafora J.W."/>
        </authorList>
    </citation>
    <scope>NUCLEOTIDE SEQUENCE</scope>
    <source>
        <strain evidence="2">RSA 2281</strain>
    </source>
</reference>
<keyword evidence="3" id="KW-1185">Reference proteome</keyword>
<feature type="region of interest" description="Disordered" evidence="1">
    <location>
        <begin position="258"/>
        <end position="283"/>
    </location>
</feature>
<reference evidence="2" key="1">
    <citation type="journal article" date="2022" name="IScience">
        <title>Evolution of zygomycete secretomes and the origins of terrestrial fungal ecologies.</title>
        <authorList>
            <person name="Chang Y."/>
            <person name="Wang Y."/>
            <person name="Mondo S."/>
            <person name="Ahrendt S."/>
            <person name="Andreopoulos W."/>
            <person name="Barry K."/>
            <person name="Beard J."/>
            <person name="Benny G.L."/>
            <person name="Blankenship S."/>
            <person name="Bonito G."/>
            <person name="Cuomo C."/>
            <person name="Desiro A."/>
            <person name="Gervers K.A."/>
            <person name="Hundley H."/>
            <person name="Kuo A."/>
            <person name="LaButti K."/>
            <person name="Lang B.F."/>
            <person name="Lipzen A."/>
            <person name="O'Donnell K."/>
            <person name="Pangilinan J."/>
            <person name="Reynolds N."/>
            <person name="Sandor L."/>
            <person name="Smith M.E."/>
            <person name="Tsang A."/>
            <person name="Grigoriev I.V."/>
            <person name="Stajich J.E."/>
            <person name="Spatafora J.W."/>
        </authorList>
    </citation>
    <scope>NUCLEOTIDE SEQUENCE</scope>
    <source>
        <strain evidence="2">RSA 2281</strain>
    </source>
</reference>
<sequence>MSKYAHTLELAIQSMIQGEHASIAKLRLEEEETEEEASTITTTTKVYDEYLELLAIALKEMVCIRSHHPSTSTFHIRDIVNTVQKTYFNNMNEQQANKVDLTWIYFLKSSCISGPTNRHHCMTAAISRYALNTNNCYSTTYATKETLDTILRCLIRIHLAPHREKALWKKITATKIHRPPSNKKDDTNNSNNEPTTTKQLDDLSLDILVEMEGQKEHYIIKADNLDALASTASPSLAILQSPYPDDLVIVERIQDQMDDGTDVSEDEMTYRDGDDDEQRPQRIPAEDETATIFSALFDMDCIHKVCQGYDLEFTNEISIDDTIGRIHSRRRISFDSKAESELDK</sequence>
<comment type="caution">
    <text evidence="2">The sequence shown here is derived from an EMBL/GenBank/DDBJ whole genome shotgun (WGS) entry which is preliminary data.</text>
</comment>
<organism evidence="2 3">
    <name type="scientific">Phascolomyces articulosus</name>
    <dbReference type="NCBI Taxonomy" id="60185"/>
    <lineage>
        <taxon>Eukaryota</taxon>
        <taxon>Fungi</taxon>
        <taxon>Fungi incertae sedis</taxon>
        <taxon>Mucoromycota</taxon>
        <taxon>Mucoromycotina</taxon>
        <taxon>Mucoromycetes</taxon>
        <taxon>Mucorales</taxon>
        <taxon>Lichtheimiaceae</taxon>
        <taxon>Phascolomyces</taxon>
    </lineage>
</organism>